<feature type="non-terminal residue" evidence="3">
    <location>
        <position position="429"/>
    </location>
</feature>
<protein>
    <recommendedName>
        <fullName evidence="5">Integral membrane protein</fullName>
    </recommendedName>
</protein>
<feature type="region of interest" description="Disordered" evidence="1">
    <location>
        <begin position="246"/>
        <end position="272"/>
    </location>
</feature>
<evidence type="ECO:0000256" key="2">
    <source>
        <dbReference type="SAM" id="Phobius"/>
    </source>
</evidence>
<accession>A0A9W8JET9</accession>
<dbReference type="EMBL" id="JANBPK010000749">
    <property type="protein sequence ID" value="KAJ2933222.1"/>
    <property type="molecule type" value="Genomic_DNA"/>
</dbReference>
<comment type="caution">
    <text evidence="3">The sequence shown here is derived from an EMBL/GenBank/DDBJ whole genome shotgun (WGS) entry which is preliminary data.</text>
</comment>
<feature type="transmembrane region" description="Helical" evidence="2">
    <location>
        <begin position="122"/>
        <end position="150"/>
    </location>
</feature>
<feature type="transmembrane region" description="Helical" evidence="2">
    <location>
        <begin position="162"/>
        <end position="181"/>
    </location>
</feature>
<evidence type="ECO:0000313" key="4">
    <source>
        <dbReference type="Proteomes" id="UP001140091"/>
    </source>
</evidence>
<organism evidence="3 4">
    <name type="scientific">Candolleomyces eurysporus</name>
    <dbReference type="NCBI Taxonomy" id="2828524"/>
    <lineage>
        <taxon>Eukaryota</taxon>
        <taxon>Fungi</taxon>
        <taxon>Dikarya</taxon>
        <taxon>Basidiomycota</taxon>
        <taxon>Agaricomycotina</taxon>
        <taxon>Agaricomycetes</taxon>
        <taxon>Agaricomycetidae</taxon>
        <taxon>Agaricales</taxon>
        <taxon>Agaricineae</taxon>
        <taxon>Psathyrellaceae</taxon>
        <taxon>Candolleomyces</taxon>
    </lineage>
</organism>
<proteinExistence type="predicted"/>
<dbReference type="Proteomes" id="UP001140091">
    <property type="component" value="Unassembled WGS sequence"/>
</dbReference>
<keyword evidence="2" id="KW-0472">Membrane</keyword>
<feature type="transmembrane region" description="Helical" evidence="2">
    <location>
        <begin position="374"/>
        <end position="395"/>
    </location>
</feature>
<feature type="transmembrane region" description="Helical" evidence="2">
    <location>
        <begin position="293"/>
        <end position="312"/>
    </location>
</feature>
<evidence type="ECO:0000313" key="3">
    <source>
        <dbReference type="EMBL" id="KAJ2933222.1"/>
    </source>
</evidence>
<gene>
    <name evidence="3" type="ORF">H1R20_g3934</name>
</gene>
<evidence type="ECO:0008006" key="5">
    <source>
        <dbReference type="Google" id="ProtNLM"/>
    </source>
</evidence>
<keyword evidence="2" id="KW-1133">Transmembrane helix</keyword>
<dbReference type="OrthoDB" id="2603at2759"/>
<reference evidence="3" key="1">
    <citation type="submission" date="2022-06" db="EMBL/GenBank/DDBJ databases">
        <title>Genome Sequence of Candolleomyces eurysporus.</title>
        <authorList>
            <person name="Buettner E."/>
        </authorList>
    </citation>
    <scope>NUCLEOTIDE SEQUENCE</scope>
    <source>
        <strain evidence="3">VTCC 930004</strain>
    </source>
</reference>
<name>A0A9W8JET9_9AGAR</name>
<feature type="transmembrane region" description="Helical" evidence="2">
    <location>
        <begin position="401"/>
        <end position="423"/>
    </location>
</feature>
<dbReference type="AlphaFoldDB" id="A0A9W8JET9"/>
<evidence type="ECO:0000256" key="1">
    <source>
        <dbReference type="SAM" id="MobiDB-lite"/>
    </source>
</evidence>
<keyword evidence="2" id="KW-0812">Transmembrane</keyword>
<keyword evidence="4" id="KW-1185">Reference proteome</keyword>
<feature type="transmembrane region" description="Helical" evidence="2">
    <location>
        <begin position="332"/>
        <end position="354"/>
    </location>
</feature>
<sequence length="429" mass="48784">MSTRPTYPRQKSIWHLILFPAVTKDVSYNGLPKWLGKRYLHPTHATLTLQQRKGHDIMEDHPCTSYEKHEDGLGYTQHWTSRNHRKRRLVCVRPAKPHRSRHAGNLWVGIWHMATRIEYWNVSWWVAQAFTWGSVVWCINGFFAFMPLLYPSTFPESVYSTGWTAFIGATIFEFGSVFGMWEAWNRDDVSSFGWNVNYTFHQIGSELHDTTYKAFGEIPQAMKEIGSALSRESAHSYAAAEQKLHPTDPEKGISTSGNGEPSPDQRDSPHPPELSLKRRWIWFSTDTKYLREVGFLAAAFQMLGATIFWISGFTALPTIQHAIEEHTGILDGVFWVPQVIGGMGFVISSTLIMLETQTKWYKIRPLNIGWHVGFWNFIGGVGFTACGALGFAAASNTGVNFQSVLCTFWGSWAFLIGSLLQWYESVNSV</sequence>